<protein>
    <submittedName>
        <fullName evidence="1">Uncharacterized protein</fullName>
    </submittedName>
</protein>
<sequence length="80" mass="9037">MDTEKLFPLEYQGKIIACQSADDRKLLQSAILLDGHRSDCNQYPSAELTKMSKVCEQYELTTLAQLTAELAKQCDEAERP</sequence>
<name>A0A5K7XFF7_9BACT</name>
<proteinExistence type="predicted"/>
<dbReference type="KEGG" id="lpav:PLANPX_3223"/>
<dbReference type="AlphaFoldDB" id="A0A5K7XFF7"/>
<gene>
    <name evidence="1" type="ORF">PLANPX_3223</name>
</gene>
<dbReference type="Proteomes" id="UP000326837">
    <property type="component" value="Chromosome"/>
</dbReference>
<evidence type="ECO:0000313" key="1">
    <source>
        <dbReference type="EMBL" id="BBO33611.1"/>
    </source>
</evidence>
<organism evidence="1 2">
    <name type="scientific">Lacipirellula parvula</name>
    <dbReference type="NCBI Taxonomy" id="2650471"/>
    <lineage>
        <taxon>Bacteria</taxon>
        <taxon>Pseudomonadati</taxon>
        <taxon>Planctomycetota</taxon>
        <taxon>Planctomycetia</taxon>
        <taxon>Pirellulales</taxon>
        <taxon>Lacipirellulaceae</taxon>
        <taxon>Lacipirellula</taxon>
    </lineage>
</organism>
<reference evidence="2" key="1">
    <citation type="submission" date="2019-10" db="EMBL/GenBank/DDBJ databases">
        <title>Lacipirellula parvula gen. nov., sp. nov., representing a lineage of planctomycetes widespread in freshwater anoxic habitats, and description of the family Lacipirellulaceae.</title>
        <authorList>
            <person name="Dedysh S.N."/>
            <person name="Kulichevskaya I.S."/>
            <person name="Beletsky A.V."/>
            <person name="Rakitin A.L."/>
            <person name="Mardanov A.V."/>
            <person name="Ivanova A.A."/>
            <person name="Saltykova V.X."/>
            <person name="Rijpstra W.I.C."/>
            <person name="Sinninghe Damste J.S."/>
            <person name="Ravin N.V."/>
        </authorList>
    </citation>
    <scope>NUCLEOTIDE SEQUENCE [LARGE SCALE GENOMIC DNA]</scope>
    <source>
        <strain evidence="2">PX69</strain>
    </source>
</reference>
<dbReference type="EMBL" id="AP021861">
    <property type="protein sequence ID" value="BBO33611.1"/>
    <property type="molecule type" value="Genomic_DNA"/>
</dbReference>
<evidence type="ECO:0000313" key="2">
    <source>
        <dbReference type="Proteomes" id="UP000326837"/>
    </source>
</evidence>
<keyword evidence="2" id="KW-1185">Reference proteome</keyword>
<accession>A0A5K7XFF7</accession>